<feature type="transmembrane region" description="Helical" evidence="18">
    <location>
        <begin position="373"/>
        <end position="395"/>
    </location>
</feature>
<dbReference type="EMBL" id="MT584152">
    <property type="protein sequence ID" value="QLY90078.1"/>
    <property type="molecule type" value="Genomic_DNA"/>
</dbReference>
<keyword evidence="7 18" id="KW-0812">Transmembrane</keyword>
<feature type="transmembrane region" description="Helical" evidence="18">
    <location>
        <begin position="300"/>
        <end position="320"/>
    </location>
</feature>
<feature type="transmembrane region" description="Helical" evidence="18">
    <location>
        <begin position="548"/>
        <end position="568"/>
    </location>
</feature>
<feature type="transmembrane region" description="Helical" evidence="18">
    <location>
        <begin position="451"/>
        <end position="472"/>
    </location>
</feature>
<feature type="transmembrane region" description="Helical" evidence="18">
    <location>
        <begin position="7"/>
        <end position="25"/>
    </location>
</feature>
<feature type="transmembrane region" description="Helical" evidence="18">
    <location>
        <begin position="479"/>
        <end position="503"/>
    </location>
</feature>
<evidence type="ECO:0000256" key="10">
    <source>
        <dbReference type="ARBA" id="ARBA00022982"/>
    </source>
</evidence>
<comment type="function">
    <text evidence="1">Core subunit of the mitochondrial membrane respiratory chain NADH dehydrogenase (Complex I) that is believed to belong to the minimal assembly required for catalysis. Complex I functions in the transfer of electrons from NADH to the respiratory chain. The immediate electron acceptor for the enzyme is believed to be ubiquinone.</text>
</comment>
<evidence type="ECO:0000256" key="12">
    <source>
        <dbReference type="ARBA" id="ARBA00023027"/>
    </source>
</evidence>
<keyword evidence="10" id="KW-0249">Electron transport</keyword>
<feature type="transmembrane region" description="Helical" evidence="18">
    <location>
        <begin position="241"/>
        <end position="261"/>
    </location>
</feature>
<evidence type="ECO:0000256" key="5">
    <source>
        <dbReference type="ARBA" id="ARBA00022448"/>
    </source>
</evidence>
<dbReference type="PANTHER" id="PTHR42829:SF2">
    <property type="entry name" value="NADH-UBIQUINONE OXIDOREDUCTASE CHAIN 5"/>
    <property type="match status" value="1"/>
</dbReference>
<feature type="transmembrane region" description="Helical" evidence="18">
    <location>
        <begin position="147"/>
        <end position="168"/>
    </location>
</feature>
<dbReference type="InterPro" id="IPR001750">
    <property type="entry name" value="ND/Mrp_TM"/>
</dbReference>
<geneLocation type="mitochondrion" evidence="21"/>
<evidence type="ECO:0000256" key="3">
    <source>
        <dbReference type="ARBA" id="ARBA00012944"/>
    </source>
</evidence>
<feature type="transmembrane region" description="Helical" evidence="18">
    <location>
        <begin position="211"/>
        <end position="229"/>
    </location>
</feature>
<evidence type="ECO:0000256" key="1">
    <source>
        <dbReference type="ARBA" id="ARBA00003257"/>
    </source>
</evidence>
<dbReference type="Pfam" id="PF06455">
    <property type="entry name" value="NADH5_C"/>
    <property type="match status" value="1"/>
</dbReference>
<dbReference type="GO" id="GO:0042773">
    <property type="term" value="P:ATP synthesis coupled electron transport"/>
    <property type="evidence" value="ECO:0007669"/>
    <property type="project" value="InterPro"/>
</dbReference>
<name>A0A7D6WFL4_9NEOP</name>
<feature type="transmembrane region" description="Helical" evidence="18">
    <location>
        <begin position="416"/>
        <end position="439"/>
    </location>
</feature>
<reference evidence="21" key="1">
    <citation type="submission" date="2020-06" db="EMBL/GenBank/DDBJ databases">
        <title>DNAmark Project.</title>
        <authorList>
            <person name="Leerhoei F."/>
        </authorList>
    </citation>
    <scope>NUCLEOTIDE SEQUENCE</scope>
    <source>
        <strain evidence="21">DM551</strain>
    </source>
</reference>
<comment type="subcellular location">
    <subcellularLocation>
        <location evidence="2">Mitochondrion inner membrane</location>
        <topology evidence="2">Multi-pass membrane protein</topology>
    </subcellularLocation>
</comment>
<evidence type="ECO:0000256" key="15">
    <source>
        <dbReference type="ARBA" id="ARBA00023136"/>
    </source>
</evidence>
<keyword evidence="11 18" id="KW-1133">Transmembrane helix</keyword>
<feature type="transmembrane region" description="Helical" evidence="18">
    <location>
        <begin position="107"/>
        <end position="126"/>
    </location>
</feature>
<accession>A0A7D6WFL4</accession>
<evidence type="ECO:0000259" key="19">
    <source>
        <dbReference type="Pfam" id="PF00361"/>
    </source>
</evidence>
<evidence type="ECO:0000256" key="17">
    <source>
        <dbReference type="ARBA" id="ARBA00049551"/>
    </source>
</evidence>
<keyword evidence="5" id="KW-0813">Transport</keyword>
<evidence type="ECO:0000256" key="11">
    <source>
        <dbReference type="ARBA" id="ARBA00022989"/>
    </source>
</evidence>
<evidence type="ECO:0000256" key="4">
    <source>
        <dbReference type="ARBA" id="ARBA00021096"/>
    </source>
</evidence>
<dbReference type="GO" id="GO:0008137">
    <property type="term" value="F:NADH dehydrogenase (ubiquinone) activity"/>
    <property type="evidence" value="ECO:0007669"/>
    <property type="project" value="UniProtKB-EC"/>
</dbReference>
<evidence type="ECO:0000256" key="7">
    <source>
        <dbReference type="ARBA" id="ARBA00022692"/>
    </source>
</evidence>
<dbReference type="InterPro" id="IPR003945">
    <property type="entry name" value="NU5C-like"/>
</dbReference>
<evidence type="ECO:0000256" key="6">
    <source>
        <dbReference type="ARBA" id="ARBA00022660"/>
    </source>
</evidence>
<dbReference type="InterPro" id="IPR010934">
    <property type="entry name" value="NADH_DH_su5_C"/>
</dbReference>
<evidence type="ECO:0000256" key="16">
    <source>
        <dbReference type="ARBA" id="ARBA00031027"/>
    </source>
</evidence>
<evidence type="ECO:0000256" key="9">
    <source>
        <dbReference type="ARBA" id="ARBA00022967"/>
    </source>
</evidence>
<evidence type="ECO:0000313" key="21">
    <source>
        <dbReference type="EMBL" id="QLY90078.1"/>
    </source>
</evidence>
<dbReference type="GO" id="GO:0005743">
    <property type="term" value="C:mitochondrial inner membrane"/>
    <property type="evidence" value="ECO:0007669"/>
    <property type="project" value="UniProtKB-SubCell"/>
</dbReference>
<feature type="transmembrane region" description="Helical" evidence="18">
    <location>
        <begin position="45"/>
        <end position="71"/>
    </location>
</feature>
<dbReference type="GO" id="GO:0015990">
    <property type="term" value="P:electron transport coupled proton transport"/>
    <property type="evidence" value="ECO:0007669"/>
    <property type="project" value="TreeGrafter"/>
</dbReference>
<feature type="domain" description="NADH dehydrogenase subunit 5 C-terminal" evidence="20">
    <location>
        <begin position="389"/>
        <end position="565"/>
    </location>
</feature>
<protein>
    <recommendedName>
        <fullName evidence="4">NADH-ubiquinone oxidoreductase chain 5</fullName>
        <ecNumber evidence="3">7.1.1.2</ecNumber>
    </recommendedName>
    <alternativeName>
        <fullName evidence="16">NADH dehydrogenase subunit 5</fullName>
    </alternativeName>
</protein>
<evidence type="ECO:0000256" key="18">
    <source>
        <dbReference type="SAM" id="Phobius"/>
    </source>
</evidence>
<feature type="transmembrane region" description="Helical" evidence="18">
    <location>
        <begin position="332"/>
        <end position="353"/>
    </location>
</feature>
<dbReference type="PRINTS" id="PR01435">
    <property type="entry name" value="NPOXDRDTASE5"/>
</dbReference>
<gene>
    <name evidence="21" type="primary">nad5</name>
</gene>
<feature type="domain" description="NADH:quinone oxidoreductase/Mrp antiporter transmembrane" evidence="19">
    <location>
        <begin position="102"/>
        <end position="381"/>
    </location>
</feature>
<dbReference type="PANTHER" id="PTHR42829">
    <property type="entry name" value="NADH-UBIQUINONE OXIDOREDUCTASE CHAIN 5"/>
    <property type="match status" value="1"/>
</dbReference>
<keyword evidence="14 21" id="KW-0496">Mitochondrion</keyword>
<dbReference type="GO" id="GO:0003954">
    <property type="term" value="F:NADH dehydrogenase activity"/>
    <property type="evidence" value="ECO:0007669"/>
    <property type="project" value="TreeGrafter"/>
</dbReference>
<feature type="transmembrane region" description="Helical" evidence="18">
    <location>
        <begin position="268"/>
        <end position="288"/>
    </location>
</feature>
<comment type="catalytic activity">
    <reaction evidence="17">
        <text>a ubiquinone + NADH + 5 H(+)(in) = a ubiquinol + NAD(+) + 4 H(+)(out)</text>
        <dbReference type="Rhea" id="RHEA:29091"/>
        <dbReference type="Rhea" id="RHEA-COMP:9565"/>
        <dbReference type="Rhea" id="RHEA-COMP:9566"/>
        <dbReference type="ChEBI" id="CHEBI:15378"/>
        <dbReference type="ChEBI" id="CHEBI:16389"/>
        <dbReference type="ChEBI" id="CHEBI:17976"/>
        <dbReference type="ChEBI" id="CHEBI:57540"/>
        <dbReference type="ChEBI" id="CHEBI:57945"/>
        <dbReference type="EC" id="7.1.1.2"/>
    </reaction>
</comment>
<evidence type="ECO:0000256" key="8">
    <source>
        <dbReference type="ARBA" id="ARBA00022792"/>
    </source>
</evidence>
<dbReference type="PRINTS" id="PR01434">
    <property type="entry name" value="NADHDHGNASE5"/>
</dbReference>
<organism evidence="21">
    <name type="scientific">Ylodes simulans</name>
    <dbReference type="NCBI Taxonomy" id="2719101"/>
    <lineage>
        <taxon>Eukaryota</taxon>
        <taxon>Metazoa</taxon>
        <taxon>Ecdysozoa</taxon>
        <taxon>Arthropoda</taxon>
        <taxon>Hexapoda</taxon>
        <taxon>Insecta</taxon>
        <taxon>Pterygota</taxon>
        <taxon>Neoptera</taxon>
        <taxon>Endopterygota</taxon>
        <taxon>Trichoptera</taxon>
        <taxon>Integripalpia</taxon>
        <taxon>Brevitentoria</taxon>
        <taxon>Leptoceroidea</taxon>
        <taxon>Leptoceridae</taxon>
        <taxon>Leptocerinae</taxon>
        <taxon>Triaenodini</taxon>
        <taxon>Ylodes</taxon>
    </lineage>
</organism>
<dbReference type="Pfam" id="PF00361">
    <property type="entry name" value="Proton_antipo_M"/>
    <property type="match status" value="1"/>
</dbReference>
<evidence type="ECO:0000256" key="2">
    <source>
        <dbReference type="ARBA" id="ARBA00004448"/>
    </source>
</evidence>
<keyword evidence="13" id="KW-0830">Ubiquinone</keyword>
<evidence type="ECO:0000259" key="20">
    <source>
        <dbReference type="Pfam" id="PF06455"/>
    </source>
</evidence>
<proteinExistence type="predicted"/>
<dbReference type="AlphaFoldDB" id="A0A7D6WFL4"/>
<feature type="transmembrane region" description="Helical" evidence="18">
    <location>
        <begin position="523"/>
        <end position="541"/>
    </location>
</feature>
<keyword evidence="8" id="KW-0999">Mitochondrion inner membrane</keyword>
<evidence type="ECO:0000256" key="14">
    <source>
        <dbReference type="ARBA" id="ARBA00023128"/>
    </source>
</evidence>
<keyword evidence="9" id="KW-1278">Translocase</keyword>
<evidence type="ECO:0000256" key="13">
    <source>
        <dbReference type="ARBA" id="ARBA00023075"/>
    </source>
</evidence>
<feature type="transmembrane region" description="Helical" evidence="18">
    <location>
        <begin position="83"/>
        <end position="101"/>
    </location>
</feature>
<dbReference type="EC" id="7.1.1.2" evidence="3"/>
<keyword evidence="12" id="KW-0520">NAD</keyword>
<sequence>MYLMLSLMLFSFSLILIFFSLFMFMGEKVFFLEWEIYSINSMELVYIILMDWLSVSFMMVVMFISSLVIFYSKSYMSLDLNKNRFILMVFLFVLSMMFMIISPNLFSILLGWDGLGLVSFCLVIYFQNVKSNNSGMLTILSNRLGDGILLLLLAWLLNMGSWNLYLFYFKMVDLMFLKLMGVLLIMLSITKSAQIPFSAWLPAAMAAPTPVSALVHSSTLVTAGIYLLIRFFNLLYFSDSLKYLLLLGIMTMFMSGVSALFEFDMKKIIALSTLSQLGLMVSTLGLGLVHMSMFHLLTHAFFKALLFLCAGSLIHSFYNFQDIRYLGSLIKYMPITYSCFMISNLSLMGMFFMSGFYSKDLILEMMSAGSLSVLIYILFYICILLTLLYSIRLFYMSFLNINNFFSLMMFHDEDYFMLWGMFGLTMMSIFSGSCLKWLLGYSIKFIYLKKILKFMVIYFLLLGIFMSLIFLINYKMLKTFMFIFFFNNFMWFLSLITVFSMNFYVLTLGKFVIKVLDMGWSEYLIKLNILMNFNLLMNLFLKGQKNLVKSFLLIFIMFIFFLYLVFYLNNLN</sequence>
<keyword evidence="15 18" id="KW-0472">Membrane</keyword>
<keyword evidence="6" id="KW-0679">Respiratory chain</keyword>